<dbReference type="Pfam" id="PF00210">
    <property type="entry name" value="Ferritin"/>
    <property type="match status" value="1"/>
</dbReference>
<dbReference type="InterPro" id="IPR009040">
    <property type="entry name" value="Ferritin-like_diiron"/>
</dbReference>
<keyword evidence="1" id="KW-0409">Iron storage</keyword>
<dbReference type="Proteomes" id="UP000540989">
    <property type="component" value="Unassembled WGS sequence"/>
</dbReference>
<feature type="coiled-coil region" evidence="3">
    <location>
        <begin position="97"/>
        <end position="124"/>
    </location>
</feature>
<keyword evidence="5" id="KW-0560">Oxidoreductase</keyword>
<keyword evidence="6" id="KW-1185">Reference proteome</keyword>
<feature type="domain" description="Ferritin-like diiron" evidence="4">
    <location>
        <begin position="8"/>
        <end position="151"/>
    </location>
</feature>
<evidence type="ECO:0000256" key="1">
    <source>
        <dbReference type="ARBA" id="ARBA00022434"/>
    </source>
</evidence>
<dbReference type="GO" id="GO:0008199">
    <property type="term" value="F:ferric iron binding"/>
    <property type="evidence" value="ECO:0007669"/>
    <property type="project" value="InterPro"/>
</dbReference>
<dbReference type="PROSITE" id="PS50905">
    <property type="entry name" value="FERRITIN_LIKE"/>
    <property type="match status" value="1"/>
</dbReference>
<comment type="caution">
    <text evidence="5">The sequence shown here is derived from an EMBL/GenBank/DDBJ whole genome shotgun (WGS) entry which is preliminary data.</text>
</comment>
<dbReference type="InterPro" id="IPR008331">
    <property type="entry name" value="Ferritin_DPS_dom"/>
</dbReference>
<dbReference type="GO" id="GO:0004322">
    <property type="term" value="F:ferroxidase activity"/>
    <property type="evidence" value="ECO:0007669"/>
    <property type="project" value="UniProtKB-EC"/>
</dbReference>
<dbReference type="PANTHER" id="PTHR30295">
    <property type="entry name" value="BACTERIOFERRITIN"/>
    <property type="match status" value="1"/>
</dbReference>
<dbReference type="PANTHER" id="PTHR30295:SF0">
    <property type="entry name" value="BACTERIOFERRITIN"/>
    <property type="match status" value="1"/>
</dbReference>
<reference evidence="5 6" key="1">
    <citation type="submission" date="2020-08" db="EMBL/GenBank/DDBJ databases">
        <title>Genomic Encyclopedia of Type Strains, Phase IV (KMG-V): Genome sequencing to study the core and pangenomes of soil and plant-associated prokaryotes.</title>
        <authorList>
            <person name="Whitman W."/>
        </authorList>
    </citation>
    <scope>NUCLEOTIDE SEQUENCE [LARGE SCALE GENOMIC DNA]</scope>
    <source>
        <strain evidence="5 6">M8UP14</strain>
    </source>
</reference>
<dbReference type="GO" id="GO:0005829">
    <property type="term" value="C:cytosol"/>
    <property type="evidence" value="ECO:0007669"/>
    <property type="project" value="TreeGrafter"/>
</dbReference>
<name>A0A7W8E6C0_9BACT</name>
<evidence type="ECO:0000256" key="3">
    <source>
        <dbReference type="SAM" id="Coils"/>
    </source>
</evidence>
<dbReference type="GO" id="GO:0006879">
    <property type="term" value="P:intracellular iron ion homeostasis"/>
    <property type="evidence" value="ECO:0007669"/>
    <property type="project" value="UniProtKB-KW"/>
</dbReference>
<keyword evidence="3" id="KW-0175">Coiled coil</keyword>
<gene>
    <name evidence="5" type="ORF">HDF16_005263</name>
</gene>
<dbReference type="EMBL" id="JACHIP010000015">
    <property type="protein sequence ID" value="MBB5060527.1"/>
    <property type="molecule type" value="Genomic_DNA"/>
</dbReference>
<dbReference type="CDD" id="cd00657">
    <property type="entry name" value="Ferritin_like"/>
    <property type="match status" value="1"/>
</dbReference>
<dbReference type="Gene3D" id="1.20.1260.10">
    <property type="match status" value="1"/>
</dbReference>
<evidence type="ECO:0000313" key="6">
    <source>
        <dbReference type="Proteomes" id="UP000540989"/>
    </source>
</evidence>
<dbReference type="InterPro" id="IPR012347">
    <property type="entry name" value="Ferritin-like"/>
</dbReference>
<dbReference type="RefSeq" id="WP_184222882.1">
    <property type="nucleotide sequence ID" value="NZ_JACHIP010000015.1"/>
</dbReference>
<keyword evidence="2" id="KW-0408">Iron</keyword>
<evidence type="ECO:0000259" key="4">
    <source>
        <dbReference type="PROSITE" id="PS50905"/>
    </source>
</evidence>
<evidence type="ECO:0000313" key="5">
    <source>
        <dbReference type="EMBL" id="MBB5060527.1"/>
    </source>
</evidence>
<protein>
    <submittedName>
        <fullName evidence="5">Bacterioferritin</fullName>
        <ecNumber evidence="5">1.16.3.1</ecNumber>
    </submittedName>
</protein>
<accession>A0A7W8E6C0</accession>
<proteinExistence type="predicted"/>
<evidence type="ECO:0000256" key="2">
    <source>
        <dbReference type="ARBA" id="ARBA00023004"/>
    </source>
</evidence>
<organism evidence="5 6">
    <name type="scientific">Granulicella aggregans</name>
    <dbReference type="NCBI Taxonomy" id="474949"/>
    <lineage>
        <taxon>Bacteria</taxon>
        <taxon>Pseudomonadati</taxon>
        <taxon>Acidobacteriota</taxon>
        <taxon>Terriglobia</taxon>
        <taxon>Terriglobales</taxon>
        <taxon>Acidobacteriaceae</taxon>
        <taxon>Granulicella</taxon>
    </lineage>
</organism>
<dbReference type="GO" id="GO:0020037">
    <property type="term" value="F:heme binding"/>
    <property type="evidence" value="ECO:0007669"/>
    <property type="project" value="TreeGrafter"/>
</dbReference>
<dbReference type="SUPFAM" id="SSF47240">
    <property type="entry name" value="Ferritin-like"/>
    <property type="match status" value="1"/>
</dbReference>
<dbReference type="EC" id="1.16.3.1" evidence="5"/>
<dbReference type="InterPro" id="IPR009078">
    <property type="entry name" value="Ferritin-like_SF"/>
</dbReference>
<sequence length="156" mass="17818">MVKNPQFPITKEKLIELLNQDLEREFQAVIAYVNYSQVLKGAEYMNIADELEVHAKEELTHSLKLSYWIDLLGGMPAVTAKAVKTSDEAKAMLRFDLDNEKETIRNYRRRVRQAEELNQFALGEDLREILRDESDHLNALATALGEDTPDPGIADE</sequence>
<dbReference type="AlphaFoldDB" id="A0A7W8E6C0"/>